<dbReference type="GO" id="GO:0008270">
    <property type="term" value="F:zinc ion binding"/>
    <property type="evidence" value="ECO:0007669"/>
    <property type="project" value="UniProtKB-UniRule"/>
</dbReference>
<evidence type="ECO:0000313" key="10">
    <source>
        <dbReference type="Proteomes" id="UP000054307"/>
    </source>
</evidence>
<dbReference type="SMR" id="A0A117KMC6"/>
<evidence type="ECO:0000256" key="3">
    <source>
        <dbReference type="ARBA" id="ARBA00022723"/>
    </source>
</evidence>
<dbReference type="GO" id="GO:0005737">
    <property type="term" value="C:cytoplasm"/>
    <property type="evidence" value="ECO:0007669"/>
    <property type="project" value="UniProtKB-SubCell"/>
</dbReference>
<dbReference type="PIRSF" id="PIRSF005653">
    <property type="entry name" value="RNA_pol_N/8_sub"/>
    <property type="match status" value="1"/>
</dbReference>
<feature type="binding site" evidence="6">
    <location>
        <position position="16"/>
    </location>
    <ligand>
        <name>Zn(2+)</name>
        <dbReference type="ChEBI" id="CHEBI:29105"/>
    </ligand>
</feature>
<dbReference type="PROSITE" id="PS01112">
    <property type="entry name" value="RNA_POL_N_8KD"/>
    <property type="match status" value="1"/>
</dbReference>
<dbReference type="GO" id="GO:0006351">
    <property type="term" value="P:DNA-templated transcription"/>
    <property type="evidence" value="ECO:0007669"/>
    <property type="project" value="UniProtKB-UniRule"/>
</dbReference>
<dbReference type="AlphaFoldDB" id="A0A117KMC6"/>
<evidence type="ECO:0000256" key="4">
    <source>
        <dbReference type="ARBA" id="ARBA00022833"/>
    </source>
</evidence>
<sequence length="76" mass="8695">MDVPRNENSSDFPIRCFSCGAVIGHLYDEYKQKLSEGKSPKEALDELGIERYCCRRMFITHKSVIKELSRFHGAVG</sequence>
<evidence type="ECO:0000313" key="7">
    <source>
        <dbReference type="EMBL" id="KUJ94095.1"/>
    </source>
</evidence>
<keyword evidence="6" id="KW-0808">Transferase</keyword>
<accession>A0A117KMC6</accession>
<dbReference type="Gene3D" id="1.10.10.60">
    <property type="entry name" value="Homeodomain-like"/>
    <property type="match status" value="1"/>
</dbReference>
<dbReference type="InterPro" id="IPR000268">
    <property type="entry name" value="RPABC5/Rpb10"/>
</dbReference>
<dbReference type="GO" id="GO:0003677">
    <property type="term" value="F:DNA binding"/>
    <property type="evidence" value="ECO:0007669"/>
    <property type="project" value="InterPro"/>
</dbReference>
<dbReference type="GeneID" id="31862354"/>
<comment type="subcellular location">
    <subcellularLocation>
        <location evidence="6">Cytoplasm</location>
    </subcellularLocation>
</comment>
<dbReference type="Proteomes" id="UP000054015">
    <property type="component" value="Unassembled WGS sequence"/>
</dbReference>
<dbReference type="Proteomes" id="UP000054307">
    <property type="component" value="Unassembled WGS sequence"/>
</dbReference>
<dbReference type="PATRIC" id="fig|2234.6.peg.1076"/>
<dbReference type="PANTHER" id="PTHR23431">
    <property type="entry name" value="DNA-DIRECTED RNA POLYMERASES I, II, AND III SUBUNIT RPABC5 FAMILY MEMBER"/>
    <property type="match status" value="1"/>
</dbReference>
<keyword evidence="4 6" id="KW-0862">Zinc</keyword>
<dbReference type="HAMAP" id="MF_00250">
    <property type="entry name" value="RNApol_arch_Rpo10"/>
    <property type="match status" value="1"/>
</dbReference>
<keyword evidence="3 6" id="KW-0479">Metal-binding</keyword>
<dbReference type="OMA" id="YCCRRMF"/>
<dbReference type="EMBL" id="LGEQ01000009">
    <property type="protein sequence ID" value="KUJ94095.1"/>
    <property type="molecule type" value="Genomic_DNA"/>
</dbReference>
<dbReference type="Pfam" id="PF01194">
    <property type="entry name" value="RNA_pol_N"/>
    <property type="match status" value="1"/>
</dbReference>
<evidence type="ECO:0000313" key="9">
    <source>
        <dbReference type="Proteomes" id="UP000054015"/>
    </source>
</evidence>
<organism evidence="7 10">
    <name type="scientific">Archaeoglobus fulgidus</name>
    <dbReference type="NCBI Taxonomy" id="2234"/>
    <lineage>
        <taxon>Archaea</taxon>
        <taxon>Methanobacteriati</taxon>
        <taxon>Methanobacteriota</taxon>
        <taxon>Archaeoglobi</taxon>
        <taxon>Archaeoglobales</taxon>
        <taxon>Archaeoglobaceae</taxon>
        <taxon>Archaeoglobus</taxon>
    </lineage>
</organism>
<comment type="cofactor">
    <cofactor evidence="6">
        <name>Zn(2+)</name>
        <dbReference type="ChEBI" id="CHEBI:29105"/>
    </cofactor>
    <text evidence="6">Binds 1 zinc ion.</text>
</comment>
<feature type="binding site" evidence="6">
    <location>
        <position position="53"/>
    </location>
    <ligand>
        <name>Zn(2+)</name>
        <dbReference type="ChEBI" id="CHEBI:29105"/>
    </ligand>
</feature>
<proteinExistence type="inferred from homology"/>
<comment type="subunit">
    <text evidence="6">Part of the RNA polymerase complex.</text>
</comment>
<dbReference type="EC" id="2.7.7.6" evidence="6"/>
<reference evidence="9 10" key="2">
    <citation type="journal article" date="2015" name="MBio">
        <title>Genome-Resolved Metagenomic Analysis Reveals Roles for Candidate Phyla and Other Microbial Community Members in Biogeochemical Transformations in Oil Reservoirs.</title>
        <authorList>
            <person name="Hu P."/>
            <person name="Tom L."/>
            <person name="Singh A."/>
            <person name="Thomas B.C."/>
            <person name="Baker B.J."/>
            <person name="Piceno Y.M."/>
            <person name="Andersen G.L."/>
            <person name="Banfield J.F."/>
        </authorList>
    </citation>
    <scope>NUCLEOTIDE SEQUENCE [LARGE SCALE GENOMIC DNA]</scope>
</reference>
<keyword evidence="6" id="KW-0963">Cytoplasm</keyword>
<dbReference type="NCBIfam" id="NF003089">
    <property type="entry name" value="PRK04016.1"/>
    <property type="match status" value="1"/>
</dbReference>
<evidence type="ECO:0000256" key="2">
    <source>
        <dbReference type="ARBA" id="ARBA00022695"/>
    </source>
</evidence>
<comment type="caution">
    <text evidence="7">The sequence shown here is derived from an EMBL/GenBank/DDBJ whole genome shotgun (WGS) entry which is preliminary data.</text>
</comment>
<dbReference type="GO" id="GO:0000428">
    <property type="term" value="C:DNA-directed RNA polymerase complex"/>
    <property type="evidence" value="ECO:0007669"/>
    <property type="project" value="UniProtKB-KW"/>
</dbReference>
<feature type="binding site" evidence="6">
    <location>
        <position position="54"/>
    </location>
    <ligand>
        <name>Zn(2+)</name>
        <dbReference type="ChEBI" id="CHEBI:29105"/>
    </ligand>
</feature>
<feature type="binding site" evidence="6">
    <location>
        <position position="19"/>
    </location>
    <ligand>
        <name>Zn(2+)</name>
        <dbReference type="ChEBI" id="CHEBI:29105"/>
    </ligand>
</feature>
<comment type="function">
    <text evidence="6">DNA-dependent RNA polymerase (RNAP) catalyzes the transcription of DNA into RNA using the four ribonucleoside triphosphates as substrates.</text>
</comment>
<name>A0A117KMC6_ARCFL</name>
<evidence type="ECO:0000256" key="1">
    <source>
        <dbReference type="ARBA" id="ARBA00022478"/>
    </source>
</evidence>
<evidence type="ECO:0000256" key="6">
    <source>
        <dbReference type="HAMAP-Rule" id="MF_00250"/>
    </source>
</evidence>
<keyword evidence="1 6" id="KW-0240">DNA-directed RNA polymerase</keyword>
<comment type="similarity">
    <text evidence="6">Belongs to the archaeal Rpo10/eukaryotic RPB10 RNA polymerase subunit family.</text>
</comment>
<keyword evidence="2 6" id="KW-0548">Nucleotidyltransferase</keyword>
<protein>
    <recommendedName>
        <fullName evidence="6">DNA-directed RNA polymerase subunit Rpo10</fullName>
        <ecNumber evidence="6">2.7.7.6</ecNumber>
    </recommendedName>
    <alternativeName>
        <fullName evidence="6">DNA-directed RNA polymerase subunit N</fullName>
    </alternativeName>
</protein>
<dbReference type="InterPro" id="IPR020789">
    <property type="entry name" value="RNA_pol_suN_Zn-BS"/>
</dbReference>
<dbReference type="GO" id="GO:0003899">
    <property type="term" value="F:DNA-directed RNA polymerase activity"/>
    <property type="evidence" value="ECO:0007669"/>
    <property type="project" value="UniProtKB-UniRule"/>
</dbReference>
<dbReference type="RefSeq" id="WP_010878626.1">
    <property type="nucleotide sequence ID" value="NZ_FJNF01000135.1"/>
</dbReference>
<comment type="catalytic activity">
    <reaction evidence="6">
        <text>RNA(n) + a ribonucleoside 5'-triphosphate = RNA(n+1) + diphosphate</text>
        <dbReference type="Rhea" id="RHEA:21248"/>
        <dbReference type="Rhea" id="RHEA-COMP:14527"/>
        <dbReference type="Rhea" id="RHEA-COMP:17342"/>
        <dbReference type="ChEBI" id="CHEBI:33019"/>
        <dbReference type="ChEBI" id="CHEBI:61557"/>
        <dbReference type="ChEBI" id="CHEBI:140395"/>
        <dbReference type="EC" id="2.7.7.6"/>
    </reaction>
</comment>
<keyword evidence="5 6" id="KW-0804">Transcription</keyword>
<dbReference type="PANTHER" id="PTHR23431:SF3">
    <property type="entry name" value="DNA-DIRECTED RNA POLYMERASES I, II, AND III SUBUNIT RPABC5"/>
    <property type="match status" value="1"/>
</dbReference>
<dbReference type="InterPro" id="IPR023580">
    <property type="entry name" value="RNA_pol_su_RPB10"/>
</dbReference>
<dbReference type="SUPFAM" id="SSF46924">
    <property type="entry name" value="RNA polymerase subunit RPB10"/>
    <property type="match status" value="1"/>
</dbReference>
<evidence type="ECO:0000313" key="8">
    <source>
        <dbReference type="EMBL" id="KUK07685.1"/>
    </source>
</evidence>
<dbReference type="EMBL" id="LGEX01000001">
    <property type="protein sequence ID" value="KUK07685.1"/>
    <property type="molecule type" value="Genomic_DNA"/>
</dbReference>
<evidence type="ECO:0000256" key="5">
    <source>
        <dbReference type="ARBA" id="ARBA00023163"/>
    </source>
</evidence>
<gene>
    <name evidence="6" type="primary">rpo10</name>
    <name evidence="6" type="synonym">rpoN</name>
    <name evidence="7" type="ORF">XD40_0689</name>
    <name evidence="8" type="ORF">XD48_0020</name>
</gene>
<reference evidence="7" key="1">
    <citation type="journal article" date="2015" name="MBio">
        <title>Genome-resolved metagenomic analysis reveals roles for candidate phyla and other microbial community members in biogeochemical transformations in oil reservoirs.</title>
        <authorList>
            <person name="Hu P."/>
            <person name="Tom L."/>
            <person name="Singh A."/>
            <person name="Thomas B.C."/>
            <person name="Baker B.J."/>
            <person name="Piceno Y.M."/>
            <person name="Andersen G.L."/>
            <person name="Banfield J.F."/>
        </authorList>
    </citation>
    <scope>NUCLEOTIDE SEQUENCE [LARGE SCALE GENOMIC DNA]</scope>
    <source>
        <strain evidence="8">49_2300</strain>
        <strain evidence="7">49_95</strain>
    </source>
</reference>